<dbReference type="InterPro" id="IPR010347">
    <property type="entry name" value="Tdp1"/>
</dbReference>
<evidence type="ECO:0000256" key="2">
    <source>
        <dbReference type="PIRSR" id="PIRSR610347-2"/>
    </source>
</evidence>
<protein>
    <recommendedName>
        <fullName evidence="7">Tyrosyl-DNA phosphodiesterase</fullName>
    </recommendedName>
</protein>
<dbReference type="GO" id="GO:0006281">
    <property type="term" value="P:DNA repair"/>
    <property type="evidence" value="ECO:0007669"/>
    <property type="project" value="InterPro"/>
</dbReference>
<dbReference type="AlphaFoldDB" id="A0AAD6CRM4"/>
<dbReference type="PROSITE" id="PS50330">
    <property type="entry name" value="UIM"/>
    <property type="match status" value="1"/>
</dbReference>
<feature type="site" description="Interaction with DNA" evidence="3">
    <location>
        <position position="563"/>
    </location>
</feature>
<dbReference type="GO" id="GO:0017005">
    <property type="term" value="F:3'-tyrosyl-DNA phosphodiesterase activity"/>
    <property type="evidence" value="ECO:0007669"/>
    <property type="project" value="TreeGrafter"/>
</dbReference>
<dbReference type="Gene3D" id="3.30.870.10">
    <property type="entry name" value="Endonuclease Chain A"/>
    <property type="match status" value="2"/>
</dbReference>
<gene>
    <name evidence="5" type="ORF">N7494_010147</name>
</gene>
<evidence type="ECO:0000313" key="6">
    <source>
        <dbReference type="Proteomes" id="UP001220324"/>
    </source>
</evidence>
<feature type="region of interest" description="Disordered" evidence="4">
    <location>
        <begin position="1"/>
        <end position="78"/>
    </location>
</feature>
<dbReference type="PANTHER" id="PTHR12415:SF4">
    <property type="entry name" value="TYROSYL-DNA PHOSPHODIESTERASE DOMAIN-CONTAINING PROTEIN"/>
    <property type="match status" value="1"/>
</dbReference>
<sequence length="645" mass="72436">MDLDDKQDPMLKAAIEASLREESGNPGPSSPSQPPKEVVDLTCDSDDQSDVKEVFPKSNSVVDSDSDDEVEQGKHDDEAELRRAIAMSLQDLQSDAEPVEPILRTSNSPPQGLLGLNRKQMEQERLARIQKRKARESVSPPGQPRAKLYKTQPVTTGTSSVSVSLSKPSSSPPSSSDSAATVRPTARPALQWPQGIVKKTHVANTIRGDNEITIEEVIQRGDLELGVFSSFLWDMEWFFTKCDTWRTRFLLIMHAKEQEMRDTMVNDTKDMKNLRLCFPPMDGQISTMHSKLMILFHPEYVRIAVPTANMTMTDWGENRLMENTVFLIDLPKKSNDFDCPKTFFYEELAHFLKASTVNENIIAKLEGFDFSETARYAFVHTIGGSSGSTNETWRRTGYCGLGRAVKQLGLRTTSPINIDYVASSIGSLNNEFLRAIYLACKGDDGLADYTIRYSKSASHSTNPDQVMMKAGEEWQDRFLVYFPSDDTVHSAHDVPEDTGGTVCFQSKWWRGAKFPKQVLRDCISKKSVLMHNKLLYVWPSEPIALPNNRECKGWAYVGSANISESAWGRLVKDRQTNKAKLNCRNWECGVLVPVETPVRQNSQGLNWKSEYRHLPAEVFEDTIPIPMMVPAPPANRGEQAVVFHG</sequence>
<name>A0AAD6CRM4_9EURO</name>
<feature type="binding site" evidence="2">
    <location>
        <position position="533"/>
    </location>
    <ligand>
        <name>substrate</name>
    </ligand>
</feature>
<feature type="region of interest" description="Disordered" evidence="4">
    <location>
        <begin position="91"/>
        <end position="114"/>
    </location>
</feature>
<dbReference type="GO" id="GO:0005634">
    <property type="term" value="C:nucleus"/>
    <property type="evidence" value="ECO:0007669"/>
    <property type="project" value="InterPro"/>
</dbReference>
<feature type="active site" description="Nucleophile" evidence="1">
    <location>
        <position position="289"/>
    </location>
</feature>
<feature type="compositionally biased region" description="Low complexity" evidence="4">
    <location>
        <begin position="153"/>
        <end position="182"/>
    </location>
</feature>
<feature type="region of interest" description="Disordered" evidence="4">
    <location>
        <begin position="127"/>
        <end position="187"/>
    </location>
</feature>
<reference evidence="5 6" key="1">
    <citation type="journal article" date="2023" name="IMA Fungus">
        <title>Comparative genomic study of the Penicillium genus elucidates a diverse pangenome and 15 lateral gene transfer events.</title>
        <authorList>
            <person name="Petersen C."/>
            <person name="Sorensen T."/>
            <person name="Nielsen M.R."/>
            <person name="Sondergaard T.E."/>
            <person name="Sorensen J.L."/>
            <person name="Fitzpatrick D.A."/>
            <person name="Frisvad J.C."/>
            <person name="Nielsen K.L."/>
        </authorList>
    </citation>
    <scope>NUCLEOTIDE SEQUENCE [LARGE SCALE GENOMIC DNA]</scope>
    <source>
        <strain evidence="5 6">IBT 35679</strain>
    </source>
</reference>
<evidence type="ECO:0000256" key="3">
    <source>
        <dbReference type="PIRSR" id="PIRSR610347-3"/>
    </source>
</evidence>
<feature type="binding site" evidence="2">
    <location>
        <position position="291"/>
    </location>
    <ligand>
        <name>substrate</name>
    </ligand>
</feature>
<evidence type="ECO:0000256" key="1">
    <source>
        <dbReference type="PIRSR" id="PIRSR610347-1"/>
    </source>
</evidence>
<dbReference type="SMART" id="SM00726">
    <property type="entry name" value="UIM"/>
    <property type="match status" value="2"/>
</dbReference>
<dbReference type="SUPFAM" id="SSF56024">
    <property type="entry name" value="Phospholipase D/nuclease"/>
    <property type="match status" value="2"/>
</dbReference>
<evidence type="ECO:0000313" key="5">
    <source>
        <dbReference type="EMBL" id="KAJ5533595.1"/>
    </source>
</evidence>
<evidence type="ECO:0008006" key="7">
    <source>
        <dbReference type="Google" id="ProtNLM"/>
    </source>
</evidence>
<evidence type="ECO:0000256" key="4">
    <source>
        <dbReference type="SAM" id="MobiDB-lite"/>
    </source>
</evidence>
<dbReference type="PANTHER" id="PTHR12415">
    <property type="entry name" value="TYROSYL-DNA PHOSPHODIESTERASE 1"/>
    <property type="match status" value="1"/>
</dbReference>
<dbReference type="InterPro" id="IPR003903">
    <property type="entry name" value="UIM_dom"/>
</dbReference>
<accession>A0AAD6CRM4</accession>
<dbReference type="CDD" id="cd09122">
    <property type="entry name" value="PLDc_Tdp1_1"/>
    <property type="match status" value="1"/>
</dbReference>
<dbReference type="GO" id="GO:0003697">
    <property type="term" value="F:single-stranded DNA binding"/>
    <property type="evidence" value="ECO:0007669"/>
    <property type="project" value="TreeGrafter"/>
</dbReference>
<dbReference type="GO" id="GO:0003690">
    <property type="term" value="F:double-stranded DNA binding"/>
    <property type="evidence" value="ECO:0007669"/>
    <property type="project" value="TreeGrafter"/>
</dbReference>
<keyword evidence="6" id="KW-1185">Reference proteome</keyword>
<dbReference type="Proteomes" id="UP001220324">
    <property type="component" value="Unassembled WGS sequence"/>
</dbReference>
<dbReference type="EMBL" id="JAQIZZ010000007">
    <property type="protein sequence ID" value="KAJ5533595.1"/>
    <property type="molecule type" value="Genomic_DNA"/>
</dbReference>
<feature type="active site" description="Proton donor/acceptor" evidence="1">
    <location>
        <position position="531"/>
    </location>
</feature>
<organism evidence="5 6">
    <name type="scientific">Penicillium frequentans</name>
    <dbReference type="NCBI Taxonomy" id="3151616"/>
    <lineage>
        <taxon>Eukaryota</taxon>
        <taxon>Fungi</taxon>
        <taxon>Dikarya</taxon>
        <taxon>Ascomycota</taxon>
        <taxon>Pezizomycotina</taxon>
        <taxon>Eurotiomycetes</taxon>
        <taxon>Eurotiomycetidae</taxon>
        <taxon>Eurotiales</taxon>
        <taxon>Aspergillaceae</taxon>
        <taxon>Penicillium</taxon>
    </lineage>
</organism>
<proteinExistence type="predicted"/>
<comment type="caution">
    <text evidence="5">The sequence shown here is derived from an EMBL/GenBank/DDBJ whole genome shotgun (WGS) entry which is preliminary data.</text>
</comment>
<dbReference type="Pfam" id="PF06087">
    <property type="entry name" value="Tyr-DNA_phospho"/>
    <property type="match status" value="1"/>
</dbReference>
<dbReference type="Pfam" id="PF02809">
    <property type="entry name" value="UIM"/>
    <property type="match status" value="2"/>
</dbReference>